<sequence length="40" mass="4822">MLKSFFMWINFKLFSSYYMVKDTYERVDIKNCPVSGNNTC</sequence>
<gene>
    <name evidence="1" type="ORF">HMPREF0381_0262</name>
</gene>
<proteinExistence type="predicted"/>
<evidence type="ECO:0000313" key="1">
    <source>
        <dbReference type="EMBL" id="EFU77858.1"/>
    </source>
</evidence>
<organism evidence="1 2">
    <name type="scientific">Lachnoanaerobaculum saburreum DSM 3986</name>
    <dbReference type="NCBI Taxonomy" id="887325"/>
    <lineage>
        <taxon>Bacteria</taxon>
        <taxon>Bacillati</taxon>
        <taxon>Bacillota</taxon>
        <taxon>Clostridia</taxon>
        <taxon>Lachnospirales</taxon>
        <taxon>Lachnospiraceae</taxon>
        <taxon>Lachnoanaerobaculum</taxon>
    </lineage>
</organism>
<dbReference type="AlphaFoldDB" id="E6LJZ9"/>
<dbReference type="Proteomes" id="UP000003434">
    <property type="component" value="Unassembled WGS sequence"/>
</dbReference>
<name>E6LJZ9_9FIRM</name>
<accession>E6LJZ9</accession>
<evidence type="ECO:0000313" key="2">
    <source>
        <dbReference type="Proteomes" id="UP000003434"/>
    </source>
</evidence>
<comment type="caution">
    <text evidence="1">The sequence shown here is derived from an EMBL/GenBank/DDBJ whole genome shotgun (WGS) entry which is preliminary data.</text>
</comment>
<reference evidence="1 2" key="1">
    <citation type="submission" date="2010-12" db="EMBL/GenBank/DDBJ databases">
        <authorList>
            <person name="Muzny D."/>
            <person name="Qin X."/>
            <person name="Deng J."/>
            <person name="Jiang H."/>
            <person name="Liu Y."/>
            <person name="Qu J."/>
            <person name="Song X.-Z."/>
            <person name="Zhang L."/>
            <person name="Thornton R."/>
            <person name="Coyle M."/>
            <person name="Francisco L."/>
            <person name="Jackson L."/>
            <person name="Javaid M."/>
            <person name="Korchina V."/>
            <person name="Kovar C."/>
            <person name="Mata R."/>
            <person name="Mathew T."/>
            <person name="Ngo R."/>
            <person name="Nguyen L."/>
            <person name="Nguyen N."/>
            <person name="Okwuonu G."/>
            <person name="Ongeri F."/>
            <person name="Pham C."/>
            <person name="Simmons D."/>
            <person name="Wilczek-Boney K."/>
            <person name="Hale W."/>
            <person name="Jakkamsetti A."/>
            <person name="Pham P."/>
            <person name="Ruth R."/>
            <person name="San Lucas F."/>
            <person name="Warren J."/>
            <person name="Zhang J."/>
            <person name="Zhao Z."/>
            <person name="Zhou C."/>
            <person name="Zhu D."/>
            <person name="Lee S."/>
            <person name="Bess C."/>
            <person name="Blankenburg K."/>
            <person name="Forbes L."/>
            <person name="Fu Q."/>
            <person name="Gubbala S."/>
            <person name="Hirani K."/>
            <person name="Jayaseelan J.C."/>
            <person name="Lara F."/>
            <person name="Munidasa M."/>
            <person name="Palculict T."/>
            <person name="Patil S."/>
            <person name="Pu L.-L."/>
            <person name="Saada N."/>
            <person name="Tang L."/>
            <person name="Weissenberger G."/>
            <person name="Zhu Y."/>
            <person name="Hemphill L."/>
            <person name="Shang Y."/>
            <person name="Youmans B."/>
            <person name="Ayvaz T."/>
            <person name="Ross M."/>
            <person name="Santibanez J."/>
            <person name="Aqrawi P."/>
            <person name="Gross S."/>
            <person name="Joshi V."/>
            <person name="Fowler G."/>
            <person name="Nazareth L."/>
            <person name="Reid J."/>
            <person name="Worley K."/>
            <person name="Petrosino J."/>
            <person name="Highlander S."/>
            <person name="Gibbs R."/>
        </authorList>
    </citation>
    <scope>NUCLEOTIDE SEQUENCE [LARGE SCALE GENOMIC DNA]</scope>
    <source>
        <strain evidence="1 2">DSM 3986</strain>
    </source>
</reference>
<dbReference type="HOGENOM" id="CLU_3291698_0_0_9"/>
<dbReference type="eggNOG" id="ENOG5030GCD">
    <property type="taxonomic scope" value="Bacteria"/>
</dbReference>
<protein>
    <submittedName>
        <fullName evidence="1">Uncharacterized protein</fullName>
    </submittedName>
</protein>
<dbReference type="EMBL" id="AEPW01000006">
    <property type="protein sequence ID" value="EFU77858.1"/>
    <property type="molecule type" value="Genomic_DNA"/>
</dbReference>